<organism evidence="2 3">
    <name type="scientific">Nonomuraea guangzhouensis</name>
    <dbReference type="NCBI Taxonomy" id="1291555"/>
    <lineage>
        <taxon>Bacteria</taxon>
        <taxon>Bacillati</taxon>
        <taxon>Actinomycetota</taxon>
        <taxon>Actinomycetes</taxon>
        <taxon>Streptosporangiales</taxon>
        <taxon>Streptosporangiaceae</taxon>
        <taxon>Nonomuraea</taxon>
    </lineage>
</organism>
<evidence type="ECO:0000256" key="1">
    <source>
        <dbReference type="SAM" id="Phobius"/>
    </source>
</evidence>
<gene>
    <name evidence="2" type="ORF">ACFSJ0_46715</name>
</gene>
<proteinExistence type="predicted"/>
<feature type="transmembrane region" description="Helical" evidence="1">
    <location>
        <begin position="122"/>
        <end position="143"/>
    </location>
</feature>
<dbReference type="Proteomes" id="UP001597097">
    <property type="component" value="Unassembled WGS sequence"/>
</dbReference>
<keyword evidence="1" id="KW-0472">Membrane</keyword>
<feature type="transmembrane region" description="Helical" evidence="1">
    <location>
        <begin position="99"/>
        <end position="116"/>
    </location>
</feature>
<keyword evidence="3" id="KW-1185">Reference proteome</keyword>
<evidence type="ECO:0000313" key="2">
    <source>
        <dbReference type="EMBL" id="MFD1544606.1"/>
    </source>
</evidence>
<dbReference type="EMBL" id="JBHUCM010000044">
    <property type="protein sequence ID" value="MFD1544606.1"/>
    <property type="molecule type" value="Genomic_DNA"/>
</dbReference>
<comment type="caution">
    <text evidence="2">The sequence shown here is derived from an EMBL/GenBank/DDBJ whole genome shotgun (WGS) entry which is preliminary data.</text>
</comment>
<sequence>MQLTALAEWTFAAVLLPSLQKYVLKYALTIPADPQLLHKAADGWSAISSSVSASGASMRDQHDNVSAASWQAMDRAAFGEKVDEYDTGSQTAANSAHRLALILRVLANLWTAWIYLNFTSATFTAALALSGTLGGGGWFYGQWKAQSLALSMEQRIMVLFKKVLWEFFMLLTACGAAWGYDKTLTDGLK</sequence>
<protein>
    <submittedName>
        <fullName evidence="2">Uncharacterized protein</fullName>
    </submittedName>
</protein>
<feature type="transmembrane region" description="Helical" evidence="1">
    <location>
        <begin position="163"/>
        <end position="180"/>
    </location>
</feature>
<reference evidence="3" key="1">
    <citation type="journal article" date="2019" name="Int. J. Syst. Evol. Microbiol.">
        <title>The Global Catalogue of Microorganisms (GCM) 10K type strain sequencing project: providing services to taxonomists for standard genome sequencing and annotation.</title>
        <authorList>
            <consortium name="The Broad Institute Genomics Platform"/>
            <consortium name="The Broad Institute Genome Sequencing Center for Infectious Disease"/>
            <person name="Wu L."/>
            <person name="Ma J."/>
        </authorList>
    </citation>
    <scope>NUCLEOTIDE SEQUENCE [LARGE SCALE GENOMIC DNA]</scope>
    <source>
        <strain evidence="3">CGMCC 1.15399</strain>
    </source>
</reference>
<keyword evidence="1" id="KW-1133">Transmembrane helix</keyword>
<keyword evidence="1" id="KW-0812">Transmembrane</keyword>
<accession>A0ABW4GR46</accession>
<name>A0ABW4GR46_9ACTN</name>
<dbReference type="RefSeq" id="WP_219529341.1">
    <property type="nucleotide sequence ID" value="NZ_JAHKRM010000006.1"/>
</dbReference>
<evidence type="ECO:0000313" key="3">
    <source>
        <dbReference type="Proteomes" id="UP001597097"/>
    </source>
</evidence>